<dbReference type="Proteomes" id="UP001163603">
    <property type="component" value="Chromosome 14"/>
</dbReference>
<evidence type="ECO:0000313" key="1">
    <source>
        <dbReference type="EMBL" id="KAJ0011281.1"/>
    </source>
</evidence>
<proteinExistence type="predicted"/>
<dbReference type="EMBL" id="CM047749">
    <property type="protein sequence ID" value="KAJ0011281.1"/>
    <property type="molecule type" value="Genomic_DNA"/>
</dbReference>
<keyword evidence="2" id="KW-1185">Reference proteome</keyword>
<protein>
    <submittedName>
        <fullName evidence="1">Uncharacterized protein</fullName>
    </submittedName>
</protein>
<sequence>MFPFMAYGHLNPFMALARQIERRKAYTITIINTPLNIQKLKSSLPPNNTNITLFEILFNVGPLQGLSRNVENTDTLSYQEIVPFMLASADLQASFRNLLVNMTEKDGCPPLCIVSDIMAAYFSISLNIHRFEADDGDEFFLPDFPEASQIQSSQLGNDLKYPDAVKAWKLGAGKSVWMIGPACSSVKKDYDLHSNDLSSWLDVHPPGGIDSEDVKRDHIAEVIKMVLGRVNKGEEIRRKASEVRVMDEFLNAATLIRNEGNVNVPYV</sequence>
<evidence type="ECO:0000313" key="2">
    <source>
        <dbReference type="Proteomes" id="UP001163603"/>
    </source>
</evidence>
<name>A0ACC0X6J4_9ROSI</name>
<reference evidence="2" key="1">
    <citation type="journal article" date="2023" name="G3 (Bethesda)">
        <title>Genome assembly and association tests identify interacting loci associated with vigor, precocity, and sex in interspecific pistachio rootstocks.</title>
        <authorList>
            <person name="Palmer W."/>
            <person name="Jacygrad E."/>
            <person name="Sagayaradj S."/>
            <person name="Cavanaugh K."/>
            <person name="Han R."/>
            <person name="Bertier L."/>
            <person name="Beede B."/>
            <person name="Kafkas S."/>
            <person name="Golino D."/>
            <person name="Preece J."/>
            <person name="Michelmore R."/>
        </authorList>
    </citation>
    <scope>NUCLEOTIDE SEQUENCE [LARGE SCALE GENOMIC DNA]</scope>
</reference>
<accession>A0ACC0X6J4</accession>
<organism evidence="1 2">
    <name type="scientific">Pistacia integerrima</name>
    <dbReference type="NCBI Taxonomy" id="434235"/>
    <lineage>
        <taxon>Eukaryota</taxon>
        <taxon>Viridiplantae</taxon>
        <taxon>Streptophyta</taxon>
        <taxon>Embryophyta</taxon>
        <taxon>Tracheophyta</taxon>
        <taxon>Spermatophyta</taxon>
        <taxon>Magnoliopsida</taxon>
        <taxon>eudicotyledons</taxon>
        <taxon>Gunneridae</taxon>
        <taxon>Pentapetalae</taxon>
        <taxon>rosids</taxon>
        <taxon>malvids</taxon>
        <taxon>Sapindales</taxon>
        <taxon>Anacardiaceae</taxon>
        <taxon>Pistacia</taxon>
    </lineage>
</organism>
<comment type="caution">
    <text evidence="1">The sequence shown here is derived from an EMBL/GenBank/DDBJ whole genome shotgun (WGS) entry which is preliminary data.</text>
</comment>
<gene>
    <name evidence="1" type="ORF">Pint_34219</name>
</gene>